<dbReference type="AlphaFoldDB" id="A0AAD3CLC6"/>
<dbReference type="EMBL" id="BLLK01000027">
    <property type="protein sequence ID" value="GFH48172.1"/>
    <property type="molecule type" value="Genomic_DNA"/>
</dbReference>
<evidence type="ECO:0000256" key="1">
    <source>
        <dbReference type="SAM" id="MobiDB-lite"/>
    </source>
</evidence>
<protein>
    <recommendedName>
        <fullName evidence="4">SGNH domain-containing protein</fullName>
    </recommendedName>
</protein>
<evidence type="ECO:0000313" key="2">
    <source>
        <dbReference type="EMBL" id="GFH48172.1"/>
    </source>
</evidence>
<keyword evidence="3" id="KW-1185">Reference proteome</keyword>
<evidence type="ECO:0008006" key="4">
    <source>
        <dbReference type="Google" id="ProtNLM"/>
    </source>
</evidence>
<proteinExistence type="predicted"/>
<feature type="region of interest" description="Disordered" evidence="1">
    <location>
        <begin position="1"/>
        <end position="20"/>
    </location>
</feature>
<evidence type="ECO:0000313" key="3">
    <source>
        <dbReference type="Proteomes" id="UP001054902"/>
    </source>
</evidence>
<organism evidence="2 3">
    <name type="scientific">Chaetoceros tenuissimus</name>
    <dbReference type="NCBI Taxonomy" id="426638"/>
    <lineage>
        <taxon>Eukaryota</taxon>
        <taxon>Sar</taxon>
        <taxon>Stramenopiles</taxon>
        <taxon>Ochrophyta</taxon>
        <taxon>Bacillariophyta</taxon>
        <taxon>Coscinodiscophyceae</taxon>
        <taxon>Chaetocerotophycidae</taxon>
        <taxon>Chaetocerotales</taxon>
        <taxon>Chaetocerotaceae</taxon>
        <taxon>Chaetoceros</taxon>
    </lineage>
</organism>
<sequence length="622" mass="70915">MNYAEDRLDRKVRHSTSEGGSLLEKDLTKAHELLKTATTPYLQFQGHELAGRTMRDAGLSPQATFHFGMAWIISFTIDGKDEDCSGDSELKLTLQEKSVGDYAQIVELVGFPDIGAIILLFHMNGGSIENDESNISHRVDSSDFILENDSPDRFHQNCGCGLDRCGTSCCFIPEEIASSQTFQMLMNSFKCLQSNIRISRNREDTTAGDIIESVTKATQKKNPVVVSPICPDYIPNTLRFWSCDIQRPLPPLLQTLLLKQLYSAPIGSSFIILATEALRHLAIHLPLSSKIGRKMAQLYKSHWAYYLLIHKIVLGERIKTSRRNLIPYHVPVWDIQNLLDNRKCYDLDNHRVISKEDDSLMHYIHKTLLELSDPSISNVTEMKYPLPRFPNYQCREFIYAIGDSHCLSIGWQNLHIKKNDIHKYRTIVPCPTTGLKAWHTRPTTKFFTKYNLDQVLRRLPETCRTIILSAGEIDCREGIGGTQLEGYSDGCDEAVRNTVDEYVNSVLVLSKFHDLQILLLPVAPHAYRSSKNGKSLGRSLRRQRMLLWNETLREKCNQINSLKGDKVFLLDYEEGLREDNVESPVGFVLNIYYNADFTHMNSAFLPLLEKSIEESECNFDLI</sequence>
<gene>
    <name evidence="2" type="ORF">CTEN210_04648</name>
</gene>
<dbReference type="Proteomes" id="UP001054902">
    <property type="component" value="Unassembled WGS sequence"/>
</dbReference>
<accession>A0AAD3CLC6</accession>
<reference evidence="2 3" key="1">
    <citation type="journal article" date="2021" name="Sci. Rep.">
        <title>The genome of the diatom Chaetoceros tenuissimus carries an ancient integrated fragment of an extant virus.</title>
        <authorList>
            <person name="Hongo Y."/>
            <person name="Kimura K."/>
            <person name="Takaki Y."/>
            <person name="Yoshida Y."/>
            <person name="Baba S."/>
            <person name="Kobayashi G."/>
            <person name="Nagasaki K."/>
            <person name="Hano T."/>
            <person name="Tomaru Y."/>
        </authorList>
    </citation>
    <scope>NUCLEOTIDE SEQUENCE [LARGE SCALE GENOMIC DNA]</scope>
    <source>
        <strain evidence="2 3">NIES-3715</strain>
    </source>
</reference>
<name>A0AAD3CLC6_9STRA</name>
<comment type="caution">
    <text evidence="2">The sequence shown here is derived from an EMBL/GenBank/DDBJ whole genome shotgun (WGS) entry which is preliminary data.</text>
</comment>